<proteinExistence type="predicted"/>
<keyword evidence="3" id="KW-1185">Reference proteome</keyword>
<gene>
    <name evidence="2" type="ORF">OKIOD_LOCUS15486</name>
</gene>
<reference evidence="2 3" key="1">
    <citation type="submission" date="2021-04" db="EMBL/GenBank/DDBJ databases">
        <authorList>
            <person name="Bliznina A."/>
        </authorList>
    </citation>
    <scope>NUCLEOTIDE SEQUENCE [LARGE SCALE GENOMIC DNA]</scope>
</reference>
<accession>A0ABN7TAH4</accession>
<dbReference type="EMBL" id="OU015567">
    <property type="protein sequence ID" value="CAG5112511.1"/>
    <property type="molecule type" value="Genomic_DNA"/>
</dbReference>
<feature type="region of interest" description="Disordered" evidence="1">
    <location>
        <begin position="77"/>
        <end position="131"/>
    </location>
</feature>
<dbReference type="Proteomes" id="UP001158576">
    <property type="component" value="Chromosome 2"/>
</dbReference>
<evidence type="ECO:0000256" key="1">
    <source>
        <dbReference type="SAM" id="MobiDB-lite"/>
    </source>
</evidence>
<evidence type="ECO:0000313" key="3">
    <source>
        <dbReference type="Proteomes" id="UP001158576"/>
    </source>
</evidence>
<sequence length="155" mass="17365">MLKRAVARFELDTGMSVDMQATMNGIKQFSYSTPSLEAMVKGQQMRRGNMHGLEIDEPLSDDDPVDALDIDGLDIDENEDEFDEEVSKPRQLAGKANTSNPYDKNDNFASSAPVLIGTPSRGIRRHEEDEFEGAESYYGSALHKEHLRQSLQKNN</sequence>
<feature type="compositionally biased region" description="Polar residues" evidence="1">
    <location>
        <begin position="96"/>
        <end position="110"/>
    </location>
</feature>
<organism evidence="2 3">
    <name type="scientific">Oikopleura dioica</name>
    <name type="common">Tunicate</name>
    <dbReference type="NCBI Taxonomy" id="34765"/>
    <lineage>
        <taxon>Eukaryota</taxon>
        <taxon>Metazoa</taxon>
        <taxon>Chordata</taxon>
        <taxon>Tunicata</taxon>
        <taxon>Appendicularia</taxon>
        <taxon>Copelata</taxon>
        <taxon>Oikopleuridae</taxon>
        <taxon>Oikopleura</taxon>
    </lineage>
</organism>
<evidence type="ECO:0000313" key="2">
    <source>
        <dbReference type="EMBL" id="CAG5112511.1"/>
    </source>
</evidence>
<name>A0ABN7TAH4_OIKDI</name>
<protein>
    <submittedName>
        <fullName evidence="2">Oidioi.mRNA.OKI2018_I69.chr2.g6721.t1.cds</fullName>
    </submittedName>
</protein>